<evidence type="ECO:0000256" key="2">
    <source>
        <dbReference type="SAM" id="Phobius"/>
    </source>
</evidence>
<gene>
    <name evidence="3" type="ORF">AAF712_004778</name>
</gene>
<dbReference type="EMBL" id="JBBXMP010000020">
    <property type="protein sequence ID" value="KAL0068118.1"/>
    <property type="molecule type" value="Genomic_DNA"/>
</dbReference>
<feature type="transmembrane region" description="Helical" evidence="2">
    <location>
        <begin position="78"/>
        <end position="99"/>
    </location>
</feature>
<proteinExistence type="predicted"/>
<dbReference type="Proteomes" id="UP001437256">
    <property type="component" value="Unassembled WGS sequence"/>
</dbReference>
<reference evidence="3 4" key="1">
    <citation type="submission" date="2024-05" db="EMBL/GenBank/DDBJ databases">
        <title>A draft genome resource for the thread blight pathogen Marasmius tenuissimus strain MS-2.</title>
        <authorList>
            <person name="Yulfo-Soto G.E."/>
            <person name="Baruah I.K."/>
            <person name="Amoako-Attah I."/>
            <person name="Bukari Y."/>
            <person name="Meinhardt L.W."/>
            <person name="Bailey B.A."/>
            <person name="Cohen S.P."/>
        </authorList>
    </citation>
    <scope>NUCLEOTIDE SEQUENCE [LARGE SCALE GENOMIC DNA]</scope>
    <source>
        <strain evidence="3 4">MS-2</strain>
    </source>
</reference>
<evidence type="ECO:0000313" key="4">
    <source>
        <dbReference type="Proteomes" id="UP001437256"/>
    </source>
</evidence>
<evidence type="ECO:0000313" key="3">
    <source>
        <dbReference type="EMBL" id="KAL0068118.1"/>
    </source>
</evidence>
<dbReference type="PANTHER" id="PTHR13947">
    <property type="entry name" value="GNAT FAMILY N-ACETYLTRANSFERASE"/>
    <property type="match status" value="1"/>
</dbReference>
<dbReference type="InterPro" id="IPR050769">
    <property type="entry name" value="NAT_camello-type"/>
</dbReference>
<organism evidence="3 4">
    <name type="scientific">Marasmius tenuissimus</name>
    <dbReference type="NCBI Taxonomy" id="585030"/>
    <lineage>
        <taxon>Eukaryota</taxon>
        <taxon>Fungi</taxon>
        <taxon>Dikarya</taxon>
        <taxon>Basidiomycota</taxon>
        <taxon>Agaricomycotina</taxon>
        <taxon>Agaricomycetes</taxon>
        <taxon>Agaricomycetidae</taxon>
        <taxon>Agaricales</taxon>
        <taxon>Marasmiineae</taxon>
        <taxon>Marasmiaceae</taxon>
        <taxon>Marasmius</taxon>
    </lineage>
</organism>
<accession>A0ABR3A551</accession>
<keyword evidence="1" id="KW-0808">Transferase</keyword>
<keyword evidence="4" id="KW-1185">Reference proteome</keyword>
<sequence>MDKQHDEILTCRVYHPDDYEQVKELFSLGITGPGSPGRESFHLSYTHHYSYGIYALLALGLWLTISSVLWSITHYFGVALVVIAIIYIVWIFIKVYAFYEGYRLASLADDLSDITGYYKLIPTSTVLPNQTGYTALTPSGFWVVEARSPQSKSTAGTIVGCVALGML</sequence>
<comment type="caution">
    <text evidence="3">The sequence shown here is derived from an EMBL/GenBank/DDBJ whole genome shotgun (WGS) entry which is preliminary data.</text>
</comment>
<protein>
    <submittedName>
        <fullName evidence="3">Uncharacterized protein</fullName>
    </submittedName>
</protein>
<name>A0ABR3A551_9AGAR</name>
<evidence type="ECO:0000256" key="1">
    <source>
        <dbReference type="ARBA" id="ARBA00022679"/>
    </source>
</evidence>
<dbReference type="PANTHER" id="PTHR13947:SF37">
    <property type="entry name" value="LD18367P"/>
    <property type="match status" value="1"/>
</dbReference>
<keyword evidence="2" id="KW-0472">Membrane</keyword>
<keyword evidence="2" id="KW-0812">Transmembrane</keyword>
<feature type="transmembrane region" description="Helical" evidence="2">
    <location>
        <begin position="51"/>
        <end position="72"/>
    </location>
</feature>
<keyword evidence="2" id="KW-1133">Transmembrane helix</keyword>